<evidence type="ECO:0000313" key="1">
    <source>
        <dbReference type="EMBL" id="RCW68112.1"/>
    </source>
</evidence>
<comment type="caution">
    <text evidence="1">The sequence shown here is derived from an EMBL/GenBank/DDBJ whole genome shotgun (WGS) entry which is preliminary data.</text>
</comment>
<keyword evidence="2" id="KW-1185">Reference proteome</keyword>
<evidence type="ECO:0000313" key="2">
    <source>
        <dbReference type="Proteomes" id="UP000252884"/>
    </source>
</evidence>
<proteinExistence type="predicted"/>
<organism evidence="1 2">
    <name type="scientific">Pseudorhodoferax soli</name>
    <dbReference type="NCBI Taxonomy" id="545864"/>
    <lineage>
        <taxon>Bacteria</taxon>
        <taxon>Pseudomonadati</taxon>
        <taxon>Pseudomonadota</taxon>
        <taxon>Betaproteobacteria</taxon>
        <taxon>Burkholderiales</taxon>
        <taxon>Comamonadaceae</taxon>
    </lineage>
</organism>
<name>A0A368XJJ9_9BURK</name>
<dbReference type="Proteomes" id="UP000252884">
    <property type="component" value="Unassembled WGS sequence"/>
</dbReference>
<dbReference type="AlphaFoldDB" id="A0A368XJJ9"/>
<gene>
    <name evidence="1" type="ORF">DES41_108294</name>
</gene>
<dbReference type="EMBL" id="QPJK01000008">
    <property type="protein sequence ID" value="RCW68112.1"/>
    <property type="molecule type" value="Genomic_DNA"/>
</dbReference>
<reference evidence="1 2" key="1">
    <citation type="submission" date="2018-07" db="EMBL/GenBank/DDBJ databases">
        <title>Genomic Encyclopedia of Type Strains, Phase IV (KMG-IV): sequencing the most valuable type-strain genomes for metagenomic binning, comparative biology and taxonomic classification.</title>
        <authorList>
            <person name="Goeker M."/>
        </authorList>
    </citation>
    <scope>NUCLEOTIDE SEQUENCE [LARGE SCALE GENOMIC DNA]</scope>
    <source>
        <strain evidence="1 2">DSM 21634</strain>
    </source>
</reference>
<accession>A0A368XJJ9</accession>
<dbReference type="RefSeq" id="WP_114470641.1">
    <property type="nucleotide sequence ID" value="NZ_QPJK01000008.1"/>
</dbReference>
<protein>
    <submittedName>
        <fullName evidence="1">Uncharacterized protein</fullName>
    </submittedName>
</protein>
<dbReference type="OrthoDB" id="9181658at2"/>
<sequence length="112" mass="12240">MSQHEERFTTAHWEELLQSIDLEVAQMAIVCHVPLLAPGVAARVLARDSLVAGVDNPLAFAKLRNLLAMHYAVSCQMIDEVGGDAAADITAHVREHLAPRIGHQLDARKPND</sequence>